<keyword evidence="2" id="KW-0862">Zinc</keyword>
<protein>
    <recommendedName>
        <fullName evidence="4">ZinT domain-containing protein</fullName>
    </recommendedName>
</protein>
<dbReference type="Gene3D" id="2.40.128.20">
    <property type="match status" value="1"/>
</dbReference>
<dbReference type="NCBIfam" id="NF038015">
    <property type="entry name" value="AztD"/>
    <property type="match status" value="1"/>
</dbReference>
<proteinExistence type="predicted"/>
<name>A0ABQ0H5J7_9HYPH</name>
<comment type="caution">
    <text evidence="5">The sequence shown here is derived from an EMBL/GenBank/DDBJ whole genome shotgun (WGS) entry which is preliminary data.</text>
</comment>
<dbReference type="Proteomes" id="UP001628091">
    <property type="component" value="Unassembled WGS sequence"/>
</dbReference>
<dbReference type="EMBL" id="BAAFZP010000002">
    <property type="protein sequence ID" value="GAB1584190.1"/>
    <property type="molecule type" value="Genomic_DNA"/>
</dbReference>
<dbReference type="InterPro" id="IPR015943">
    <property type="entry name" value="WD40/YVTN_repeat-like_dom_sf"/>
</dbReference>
<dbReference type="InterPro" id="IPR011044">
    <property type="entry name" value="Quino_amine_DH_bsu"/>
</dbReference>
<evidence type="ECO:0000259" key="4">
    <source>
        <dbReference type="Pfam" id="PF09223"/>
    </source>
</evidence>
<dbReference type="InterPro" id="IPR015304">
    <property type="entry name" value="ZinT_dom"/>
</dbReference>
<organism evidence="5 6">
    <name type="scientific">Phyllobacterium phragmitis</name>
    <dbReference type="NCBI Taxonomy" id="2670329"/>
    <lineage>
        <taxon>Bacteria</taxon>
        <taxon>Pseudomonadati</taxon>
        <taxon>Pseudomonadota</taxon>
        <taxon>Alphaproteobacteria</taxon>
        <taxon>Hyphomicrobiales</taxon>
        <taxon>Phyllobacteriaceae</taxon>
        <taxon>Phyllobacterium</taxon>
    </lineage>
</organism>
<evidence type="ECO:0000256" key="2">
    <source>
        <dbReference type="ARBA" id="ARBA00022833"/>
    </source>
</evidence>
<keyword evidence="6" id="KW-1185">Reference proteome</keyword>
<reference evidence="5 6" key="1">
    <citation type="submission" date="2024-10" db="EMBL/GenBank/DDBJ databases">
        <title>Isolation, draft genome sequencing and identification of Phyllobacterium sp. NSA23, isolated from leaf soil.</title>
        <authorList>
            <person name="Akita H."/>
        </authorList>
    </citation>
    <scope>NUCLEOTIDE SEQUENCE [LARGE SCALE GENOMIC DNA]</scope>
    <source>
        <strain evidence="5 6">NSA23</strain>
    </source>
</reference>
<dbReference type="Gene3D" id="2.130.10.10">
    <property type="entry name" value="YVTN repeat-like/Quinoprotein amine dehydrogenase"/>
    <property type="match status" value="1"/>
</dbReference>
<dbReference type="RefSeq" id="WP_407866650.1">
    <property type="nucleotide sequence ID" value="NZ_BAAFZP010000002.1"/>
</dbReference>
<accession>A0ABQ0H5J7</accession>
<evidence type="ECO:0000256" key="1">
    <source>
        <dbReference type="ARBA" id="ARBA00022729"/>
    </source>
</evidence>
<dbReference type="SUPFAM" id="SSF50814">
    <property type="entry name" value="Lipocalins"/>
    <property type="match status" value="1"/>
</dbReference>
<dbReference type="InterPro" id="IPR047697">
    <property type="entry name" value="AztD-like"/>
</dbReference>
<feature type="domain" description="ZinT" evidence="4">
    <location>
        <begin position="422"/>
        <end position="598"/>
    </location>
</feature>
<evidence type="ECO:0000313" key="5">
    <source>
        <dbReference type="EMBL" id="GAB1584190.1"/>
    </source>
</evidence>
<sequence length="598" mass="66381">MRPSPARNRLVATVAAALAFAAQGALADEDHQTKAWRLFVADHTQPVVRAIDFETGKELGRYDLKGHAALTASASGQTIFATQSDHDITHVIKSGIEFSDHGDHRDLDVSDVALLPVTFEGQRPGHLVPHDDHAVLFYDRGGKADIIDEAPLLEGKAQVRSIDTTKPHHGVAVTMGRHVLVSVPDTKAETAPDKLPPRIGLRVLDKDGKQVGDVAPCTDLHGEAMSARLVAFGCKEGVLVARPGGIDGPKLQMLPYPADFPKGYTSTLIGGKAMQFFLGNYGEDRVVLIDPDNEKPYRLIELPTRRIDFMLDPAALRNAYILTEDGNLHVLDVIKGEIVRKGRVTEPYSKDGHWRDPRPRLAVADGRIAITDPRHSAIRVIDPETLREIRSIPVEGQPFSIVAVGGSGAAHDTHDHAHNHDDPIYKGYFEDSQVKERALSDWAGDWQSVYPYLQDGTLDPVMEHKAKQGDQSAGEYKAYYEIGYRTNVERIEIKGDTVTFYEKGKPLQARYAADGHEILTYKKGNRGVRFIFKKVEGDQAAPQYIQFSDHKIAPERADHYHLYWGNDRAALLEEVTNWPTYYPSTLSAKEIVREMMAH</sequence>
<keyword evidence="1 3" id="KW-0732">Signal</keyword>
<dbReference type="SUPFAM" id="SSF50969">
    <property type="entry name" value="YVTN repeat-like/Quinoprotein amine dehydrogenase"/>
    <property type="match status" value="1"/>
</dbReference>
<evidence type="ECO:0000256" key="3">
    <source>
        <dbReference type="SAM" id="SignalP"/>
    </source>
</evidence>
<dbReference type="Pfam" id="PF09223">
    <property type="entry name" value="ZinT"/>
    <property type="match status" value="1"/>
</dbReference>
<evidence type="ECO:0000313" key="6">
    <source>
        <dbReference type="Proteomes" id="UP001628091"/>
    </source>
</evidence>
<feature type="chain" id="PRO_5046970813" description="ZinT domain-containing protein" evidence="3">
    <location>
        <begin position="28"/>
        <end position="598"/>
    </location>
</feature>
<feature type="signal peptide" evidence="3">
    <location>
        <begin position="1"/>
        <end position="27"/>
    </location>
</feature>
<gene>
    <name evidence="5" type="ORF">PPNSA23_41330</name>
</gene>
<dbReference type="InterPro" id="IPR012674">
    <property type="entry name" value="Calycin"/>
</dbReference>